<dbReference type="Gene3D" id="1.10.287.1060">
    <property type="entry name" value="ESAT-6-like"/>
    <property type="match status" value="1"/>
</dbReference>
<comment type="caution">
    <text evidence="1">The sequence shown here is derived from an EMBL/GenBank/DDBJ whole genome shotgun (WGS) entry which is preliminary data.</text>
</comment>
<keyword evidence="2" id="KW-1185">Reference proteome</keyword>
<dbReference type="InterPro" id="IPR010310">
    <property type="entry name" value="T7SS_ESAT-6-like"/>
</dbReference>
<name>A0A7I9XW09_9MYCO</name>
<reference evidence="1 2" key="1">
    <citation type="journal article" date="2019" name="Emerg. Microbes Infect.">
        <title>Comprehensive subspecies identification of 175 nontuberculous mycobacteria species based on 7547 genomic profiles.</title>
        <authorList>
            <person name="Matsumoto Y."/>
            <person name="Kinjo T."/>
            <person name="Motooka D."/>
            <person name="Nabeya D."/>
            <person name="Jung N."/>
            <person name="Uechi K."/>
            <person name="Horii T."/>
            <person name="Iida T."/>
            <person name="Fujita J."/>
            <person name="Nakamura S."/>
        </authorList>
    </citation>
    <scope>NUCLEOTIDE SEQUENCE [LARGE SCALE GENOMIC DNA]</scope>
    <source>
        <strain evidence="1 2">JCM 17322</strain>
    </source>
</reference>
<dbReference type="AlphaFoldDB" id="A0A7I9XW09"/>
<evidence type="ECO:0000313" key="1">
    <source>
        <dbReference type="EMBL" id="GFG73970.1"/>
    </source>
</evidence>
<accession>A0A7I9XW09</accession>
<sequence length="113" mass="11667">MAVAGEFRVDLEALVCSAAHVSGQGEDLAAAHLTSDNAIEAAQSGWVGASAAALAARMDRWGQSSRRLLTDVGAHALDLHNDAIDFAAMERENAQRLRAVGGDADRVAGVGRG</sequence>
<evidence type="ECO:0000313" key="2">
    <source>
        <dbReference type="Proteomes" id="UP000465361"/>
    </source>
</evidence>
<dbReference type="EMBL" id="BLKW01000002">
    <property type="protein sequence ID" value="GFG73970.1"/>
    <property type="molecule type" value="Genomic_DNA"/>
</dbReference>
<organism evidence="1 2">
    <name type="scientific">Mycobacterium botniense</name>
    <dbReference type="NCBI Taxonomy" id="84962"/>
    <lineage>
        <taxon>Bacteria</taxon>
        <taxon>Bacillati</taxon>
        <taxon>Actinomycetota</taxon>
        <taxon>Actinomycetes</taxon>
        <taxon>Mycobacteriales</taxon>
        <taxon>Mycobacteriaceae</taxon>
        <taxon>Mycobacterium</taxon>
    </lineage>
</organism>
<protein>
    <recommendedName>
        <fullName evidence="3">WXG100 family type VII secretion target</fullName>
    </recommendedName>
</protein>
<proteinExistence type="predicted"/>
<evidence type="ECO:0008006" key="3">
    <source>
        <dbReference type="Google" id="ProtNLM"/>
    </source>
</evidence>
<dbReference type="Pfam" id="PF06013">
    <property type="entry name" value="WXG100"/>
    <property type="match status" value="1"/>
</dbReference>
<dbReference type="RefSeq" id="WP_163755369.1">
    <property type="nucleotide sequence ID" value="NZ_BLKW01000002.1"/>
</dbReference>
<gene>
    <name evidence="1" type="ORF">MBOT_13350</name>
</gene>
<dbReference type="InterPro" id="IPR036689">
    <property type="entry name" value="ESAT-6-like_sf"/>
</dbReference>
<dbReference type="Proteomes" id="UP000465361">
    <property type="component" value="Unassembled WGS sequence"/>
</dbReference>
<dbReference type="SUPFAM" id="SSF140453">
    <property type="entry name" value="EsxAB dimer-like"/>
    <property type="match status" value="1"/>
</dbReference>